<dbReference type="GO" id="GO:0004867">
    <property type="term" value="F:serine-type endopeptidase inhibitor activity"/>
    <property type="evidence" value="ECO:0007669"/>
    <property type="project" value="TreeGrafter"/>
</dbReference>
<dbReference type="PANTHER" id="PTHR19441">
    <property type="entry name" value="WHEY ACDIC PROTEIN WAP"/>
    <property type="match status" value="1"/>
</dbReference>
<dbReference type="InterPro" id="IPR036645">
    <property type="entry name" value="Elafin-like_sf"/>
</dbReference>
<feature type="domain" description="WAP" evidence="4">
    <location>
        <begin position="571"/>
        <end position="616"/>
    </location>
</feature>
<dbReference type="InterPro" id="IPR008197">
    <property type="entry name" value="WAP_dom"/>
</dbReference>
<keyword evidence="6" id="KW-1185">Reference proteome</keyword>
<dbReference type="Proteomes" id="UP000694556">
    <property type="component" value="Chromosome 21"/>
</dbReference>
<organism evidence="5 6">
    <name type="scientific">Cairina moschata</name>
    <name type="common">Muscovy duck</name>
    <dbReference type="NCBI Taxonomy" id="8855"/>
    <lineage>
        <taxon>Eukaryota</taxon>
        <taxon>Metazoa</taxon>
        <taxon>Chordata</taxon>
        <taxon>Craniata</taxon>
        <taxon>Vertebrata</taxon>
        <taxon>Euteleostomi</taxon>
        <taxon>Archelosauria</taxon>
        <taxon>Archosauria</taxon>
        <taxon>Dinosauria</taxon>
        <taxon>Saurischia</taxon>
        <taxon>Theropoda</taxon>
        <taxon>Coelurosauria</taxon>
        <taxon>Aves</taxon>
        <taxon>Neognathae</taxon>
        <taxon>Galloanserae</taxon>
        <taxon>Anseriformes</taxon>
        <taxon>Anatidae</taxon>
        <taxon>Anatinae</taxon>
        <taxon>Cairina</taxon>
    </lineage>
</organism>
<name>A0A8C3GFN9_CAIMO</name>
<evidence type="ECO:0000313" key="5">
    <source>
        <dbReference type="Ensembl" id="ENSCMMP00000006312.1"/>
    </source>
</evidence>
<dbReference type="AlphaFoldDB" id="A0A8C3GFN9"/>
<reference evidence="5" key="3">
    <citation type="submission" date="2025-09" db="UniProtKB">
        <authorList>
            <consortium name="Ensembl"/>
        </authorList>
    </citation>
    <scope>IDENTIFICATION</scope>
</reference>
<sequence>MAAAGSWQRWPLEGSQQPVAHPKPALFLQPRALGQPRPHFSKGPQPVPLPRAAPSPSRSDIPPGCLQTCSDRATRCSGAELISALRWLGEVGMCGRGSRVLLVLTMARASPRPAPRAPSPAAGLCPWQEPKGATGREPHTSLPHPCLTLPLCCPCPCPIPPQPAQTWSLLLLPSSPMHLAAPRRSPGSLPLSRPPCSSSQSQQELRSPQTSPNGPPGSGGHGGDSRHSLPQLSHVPFPRWGSAGSRVWGAPPTPPSPAARGSPVTWKGRTEDAPAAGQEPGTALGSPPGQVVPTRRSHGPSTAPPRDGAARPAPTQQGLNPGWRGAAARLPAAARCQAPAPWCWCSWPCAWSFPPPQPSSPEQGTMALPPLPAPCRAVPRGAAGCHPPRQPQAKRASARQRGAAPRAPAGCTASPTTAAPGPRSAAAAGTSAPASSPPQVRPDTRDGVRGAAGCRSRWGAQGTPAPRHAVHRASPPAESPGYCPRAGPSGASCGASCGNDTACGPAEKCCAHSCCARCLPAQPAKPGLCPRKRARRGVAACPSRCADDRDCPGDHKCCFSGCGLACTSPHTAKPGACPVVLRGSLGPCQELCDADGDCPGARKCCSTGCGHVCKAPTEARPGLCPPAATGVGAGECLTLCLEDEDCPPSHKCCLRDCGRACVPPLQGTA</sequence>
<evidence type="ECO:0000313" key="6">
    <source>
        <dbReference type="Proteomes" id="UP000694556"/>
    </source>
</evidence>
<dbReference type="CDD" id="cd00199">
    <property type="entry name" value="WAP"/>
    <property type="match status" value="2"/>
</dbReference>
<feature type="domain" description="WAP" evidence="4">
    <location>
        <begin position="617"/>
        <end position="665"/>
    </location>
</feature>
<dbReference type="InterPro" id="IPR050514">
    <property type="entry name" value="WAP_four-disulfide_core"/>
</dbReference>
<proteinExistence type="predicted"/>
<feature type="region of interest" description="Disordered" evidence="3">
    <location>
        <begin position="180"/>
        <end position="331"/>
    </location>
</feature>
<dbReference type="Pfam" id="PF00095">
    <property type="entry name" value="WAP"/>
    <property type="match status" value="3"/>
</dbReference>
<feature type="region of interest" description="Disordered" evidence="3">
    <location>
        <begin position="1"/>
        <end position="64"/>
    </location>
</feature>
<reference evidence="5" key="1">
    <citation type="submission" date="2018-09" db="EMBL/GenBank/DDBJ databases">
        <title>Common duck and Muscovy duck high density SNP chip.</title>
        <authorList>
            <person name="Vignal A."/>
            <person name="Thebault N."/>
            <person name="Warren W.C."/>
        </authorList>
    </citation>
    <scope>NUCLEOTIDE SEQUENCE [LARGE SCALE GENOMIC DNA]</scope>
</reference>
<feature type="compositionally biased region" description="Low complexity" evidence="3">
    <location>
        <begin position="54"/>
        <end position="63"/>
    </location>
</feature>
<protein>
    <recommendedName>
        <fullName evidence="4">WAP domain-containing protein</fullName>
    </recommendedName>
</protein>
<dbReference type="SMART" id="SM00217">
    <property type="entry name" value="WAP"/>
    <property type="match status" value="3"/>
</dbReference>
<dbReference type="GO" id="GO:0019731">
    <property type="term" value="P:antibacterial humoral response"/>
    <property type="evidence" value="ECO:0007669"/>
    <property type="project" value="TreeGrafter"/>
</dbReference>
<dbReference type="GO" id="GO:0045087">
    <property type="term" value="P:innate immune response"/>
    <property type="evidence" value="ECO:0007669"/>
    <property type="project" value="TreeGrafter"/>
</dbReference>
<dbReference type="PANTHER" id="PTHR19441:SF30">
    <property type="entry name" value="ELAFIN"/>
    <property type="match status" value="1"/>
</dbReference>
<dbReference type="GO" id="GO:0005615">
    <property type="term" value="C:extracellular space"/>
    <property type="evidence" value="ECO:0007669"/>
    <property type="project" value="TreeGrafter"/>
</dbReference>
<evidence type="ECO:0000256" key="3">
    <source>
        <dbReference type="SAM" id="MobiDB-lite"/>
    </source>
</evidence>
<evidence type="ECO:0000259" key="4">
    <source>
        <dbReference type="PROSITE" id="PS51390"/>
    </source>
</evidence>
<dbReference type="SUPFAM" id="SSF57256">
    <property type="entry name" value="Elafin-like"/>
    <property type="match status" value="3"/>
</dbReference>
<dbReference type="PRINTS" id="PR00003">
    <property type="entry name" value="4DISULPHCORE"/>
</dbReference>
<feature type="compositionally biased region" description="Low complexity" evidence="3">
    <location>
        <begin position="180"/>
        <end position="212"/>
    </location>
</feature>
<evidence type="ECO:0000256" key="1">
    <source>
        <dbReference type="ARBA" id="ARBA00022729"/>
    </source>
</evidence>
<keyword evidence="2" id="KW-1015">Disulfide bond</keyword>
<dbReference type="Ensembl" id="ENSCMMT00000007022.1">
    <property type="protein sequence ID" value="ENSCMMP00000006312.1"/>
    <property type="gene ID" value="ENSCMMG00000004035.1"/>
</dbReference>
<reference evidence="5" key="2">
    <citation type="submission" date="2025-08" db="UniProtKB">
        <authorList>
            <consortium name="Ensembl"/>
        </authorList>
    </citation>
    <scope>IDENTIFICATION</scope>
</reference>
<dbReference type="PROSITE" id="PS51390">
    <property type="entry name" value="WAP"/>
    <property type="match status" value="3"/>
</dbReference>
<accession>A0A8C3GFN9</accession>
<dbReference type="Gene3D" id="4.10.75.10">
    <property type="entry name" value="Elafin-like"/>
    <property type="match status" value="4"/>
</dbReference>
<evidence type="ECO:0000256" key="2">
    <source>
        <dbReference type="ARBA" id="ARBA00023157"/>
    </source>
</evidence>
<feature type="domain" description="WAP" evidence="4">
    <location>
        <begin position="522"/>
        <end position="570"/>
    </location>
</feature>
<feature type="compositionally biased region" description="Low complexity" evidence="3">
    <location>
        <begin position="399"/>
        <end position="434"/>
    </location>
</feature>
<keyword evidence="1" id="KW-0732">Signal</keyword>
<feature type="region of interest" description="Disordered" evidence="3">
    <location>
        <begin position="357"/>
        <end position="481"/>
    </location>
</feature>
<feature type="compositionally biased region" description="Low complexity" evidence="3">
    <location>
        <begin position="304"/>
        <end position="314"/>
    </location>
</feature>